<dbReference type="GO" id="GO:0000976">
    <property type="term" value="F:transcription cis-regulatory region binding"/>
    <property type="evidence" value="ECO:0007669"/>
    <property type="project" value="TreeGrafter"/>
</dbReference>
<dbReference type="Pfam" id="PF00440">
    <property type="entry name" value="TetR_N"/>
    <property type="match status" value="1"/>
</dbReference>
<keyword evidence="5" id="KW-1185">Reference proteome</keyword>
<dbReference type="PROSITE" id="PS50977">
    <property type="entry name" value="HTH_TETR_2"/>
    <property type="match status" value="1"/>
</dbReference>
<comment type="caution">
    <text evidence="4">The sequence shown here is derived from an EMBL/GenBank/DDBJ whole genome shotgun (WGS) entry which is preliminary data.</text>
</comment>
<evidence type="ECO:0000259" key="3">
    <source>
        <dbReference type="PROSITE" id="PS50977"/>
    </source>
</evidence>
<accession>K6XHG6</accession>
<evidence type="ECO:0000313" key="5">
    <source>
        <dbReference type="Proteomes" id="UP000008366"/>
    </source>
</evidence>
<dbReference type="PANTHER" id="PTHR30055">
    <property type="entry name" value="HTH-TYPE TRANSCRIPTIONAL REGULATOR RUTR"/>
    <property type="match status" value="1"/>
</dbReference>
<proteinExistence type="predicted"/>
<gene>
    <name evidence="4" type="ORF">KILIM_121_00060</name>
</gene>
<evidence type="ECO:0000313" key="4">
    <source>
        <dbReference type="EMBL" id="GAB98279.1"/>
    </source>
</evidence>
<dbReference type="Proteomes" id="UP000008366">
    <property type="component" value="Unassembled WGS sequence"/>
</dbReference>
<evidence type="ECO:0000256" key="2">
    <source>
        <dbReference type="PROSITE-ProRule" id="PRU00335"/>
    </source>
</evidence>
<feature type="domain" description="HTH tetR-type" evidence="3">
    <location>
        <begin position="9"/>
        <end position="69"/>
    </location>
</feature>
<dbReference type="AlphaFoldDB" id="K6XHG6"/>
<dbReference type="InterPro" id="IPR001647">
    <property type="entry name" value="HTH_TetR"/>
</dbReference>
<feature type="DNA-binding region" description="H-T-H motif" evidence="2">
    <location>
        <begin position="32"/>
        <end position="51"/>
    </location>
</feature>
<reference evidence="4 5" key="1">
    <citation type="submission" date="2012-08" db="EMBL/GenBank/DDBJ databases">
        <title>Whole genome shotgun sequence of Kineosphaera limosa NBRC 100340.</title>
        <authorList>
            <person name="Yoshida I."/>
            <person name="Isaki S."/>
            <person name="Hosoyama A."/>
            <person name="Tsuchikane K."/>
            <person name="Katsumata H."/>
            <person name="Ando Y."/>
            <person name="Ohji S."/>
            <person name="Hamada M."/>
            <person name="Tamura T."/>
            <person name="Yamazoe A."/>
            <person name="Yamazaki S."/>
            <person name="Fujita N."/>
        </authorList>
    </citation>
    <scope>NUCLEOTIDE SEQUENCE [LARGE SCALE GENOMIC DNA]</scope>
    <source>
        <strain evidence="4 5">NBRC 100340</strain>
    </source>
</reference>
<dbReference type="RefSeq" id="WP_006594811.1">
    <property type="nucleotide sequence ID" value="NZ_BAHD01000121.1"/>
</dbReference>
<evidence type="ECO:0000256" key="1">
    <source>
        <dbReference type="ARBA" id="ARBA00023125"/>
    </source>
</evidence>
<sequence length="184" mass="20503">MARAKRDPQGRRRAIVEAATELILEVGLSNVNHRRVAERAGVPLGSTTAYFRSLDDLLFAALGELALTYDQQLADLAAALESTEDPARAVARYLKSFDADPQRARAEAAFFVANLEHPSMRQLTDQWTQSQAEVLTRRFGERVSHAVDIYAYGLVMQAARGDRLPDEDEITWALGRLIGDPQHR</sequence>
<organism evidence="4 5">
    <name type="scientific">Kineosphaera limosa NBRC 100340</name>
    <dbReference type="NCBI Taxonomy" id="1184609"/>
    <lineage>
        <taxon>Bacteria</taxon>
        <taxon>Bacillati</taxon>
        <taxon>Actinomycetota</taxon>
        <taxon>Actinomycetes</taxon>
        <taxon>Micrococcales</taxon>
        <taxon>Dermatophilaceae</taxon>
        <taxon>Kineosphaera</taxon>
    </lineage>
</organism>
<dbReference type="GO" id="GO:0003700">
    <property type="term" value="F:DNA-binding transcription factor activity"/>
    <property type="evidence" value="ECO:0007669"/>
    <property type="project" value="TreeGrafter"/>
</dbReference>
<dbReference type="SUPFAM" id="SSF46689">
    <property type="entry name" value="Homeodomain-like"/>
    <property type="match status" value="1"/>
</dbReference>
<dbReference type="STRING" id="1184609.KILIM_121_00060"/>
<name>K6XHG6_9MICO</name>
<protein>
    <submittedName>
        <fullName evidence="4">Putative TetR family transcriptional regulator</fullName>
    </submittedName>
</protein>
<dbReference type="eggNOG" id="COG3226">
    <property type="taxonomic scope" value="Bacteria"/>
</dbReference>
<dbReference type="Gene3D" id="1.10.357.10">
    <property type="entry name" value="Tetracycline Repressor, domain 2"/>
    <property type="match status" value="1"/>
</dbReference>
<dbReference type="EMBL" id="BAHD01000121">
    <property type="protein sequence ID" value="GAB98279.1"/>
    <property type="molecule type" value="Genomic_DNA"/>
</dbReference>
<dbReference type="InterPro" id="IPR050109">
    <property type="entry name" value="HTH-type_TetR-like_transc_reg"/>
</dbReference>
<dbReference type="OrthoDB" id="6929199at2"/>
<dbReference type="PRINTS" id="PR00455">
    <property type="entry name" value="HTHTETR"/>
</dbReference>
<keyword evidence="1 2" id="KW-0238">DNA-binding</keyword>
<dbReference type="PANTHER" id="PTHR30055:SF231">
    <property type="entry name" value="TRANSCRIPTIONAL REGULATORY PROTEIN (PROBABLY DEOR-FAMILY)-RELATED"/>
    <property type="match status" value="1"/>
</dbReference>
<dbReference type="InterPro" id="IPR009057">
    <property type="entry name" value="Homeodomain-like_sf"/>
</dbReference>